<comment type="function">
    <text evidence="2">Converts GTP to 7,8-dihydroneopterin triphosphate.</text>
</comment>
<protein>
    <recommendedName>
        <fullName evidence="2">GTP cyclohydrolase FolE2</fullName>
        <ecNumber evidence="2">3.5.4.16</ecNumber>
    </recommendedName>
</protein>
<comment type="pathway">
    <text evidence="2">Cofactor biosynthesis; 7,8-dihydroneopterin triphosphate biosynthesis; 7,8-dihydroneopterin triphosphate from GTP: step 1/1.</text>
</comment>
<dbReference type="GO" id="GO:0046654">
    <property type="term" value="P:tetrahydrofolate biosynthetic process"/>
    <property type="evidence" value="ECO:0007669"/>
    <property type="project" value="UniProtKB-UniRule"/>
</dbReference>
<comment type="similarity">
    <text evidence="2">Belongs to the GTP cyclohydrolase IV family.</text>
</comment>
<sequence length="258" mass="29339">MEDVQSHAPLVALNIDRVGVRELRLPLLVRDRTKGTQQTVASVDLGVDLPSAFKGTHMSRFVETLEEWNAEISYQSVRRLLLDIKQRLEARRAYARFCFPYFIKKCAPASGIPALVSYQCRLTGELDDEGQHFCLEVDVPVMTVCPCSKAISDEGAHSQRAMVRMSLRMKVFSWLEDFIDIAEASGSSAVYTLLKREDEKFVTEHAFAHPTFVEDVVRNVAQRLSEHGQVEWFSVEVESMESIHNHNAFARIERCMSD</sequence>
<dbReference type="Pfam" id="PF02649">
    <property type="entry name" value="GCHY-1"/>
    <property type="match status" value="1"/>
</dbReference>
<feature type="site" description="May be catalytically important" evidence="2">
    <location>
        <position position="145"/>
    </location>
</feature>
<dbReference type="NCBIfam" id="NF010200">
    <property type="entry name" value="PRK13674.1-1"/>
    <property type="match status" value="1"/>
</dbReference>
<evidence type="ECO:0000256" key="2">
    <source>
        <dbReference type="HAMAP-Rule" id="MF_01527"/>
    </source>
</evidence>
<dbReference type="UniPathway" id="UPA00848">
    <property type="reaction ID" value="UER00151"/>
</dbReference>
<keyword evidence="1 2" id="KW-0378">Hydrolase</keyword>
<name>A0A212L0K7_9BACT</name>
<dbReference type="RefSeq" id="WP_179979617.1">
    <property type="nucleotide sequence ID" value="NZ_LT608333.1"/>
</dbReference>
<proteinExistence type="inferred from homology"/>
<dbReference type="GO" id="GO:0003934">
    <property type="term" value="F:GTP cyclohydrolase I activity"/>
    <property type="evidence" value="ECO:0007669"/>
    <property type="project" value="UniProtKB-UniRule"/>
</dbReference>
<dbReference type="InterPro" id="IPR022838">
    <property type="entry name" value="GTP_cyclohydrolase_FolE2"/>
</dbReference>
<dbReference type="InterPro" id="IPR003801">
    <property type="entry name" value="GTP_cyclohydrolase_FolE2/MptA"/>
</dbReference>
<dbReference type="PANTHER" id="PTHR36445:SF1">
    <property type="entry name" value="GTP CYCLOHYDROLASE MPTA"/>
    <property type="match status" value="1"/>
</dbReference>
<organism evidence="3">
    <name type="scientific">uncultured Desulfovibrio sp</name>
    <dbReference type="NCBI Taxonomy" id="167968"/>
    <lineage>
        <taxon>Bacteria</taxon>
        <taxon>Pseudomonadati</taxon>
        <taxon>Thermodesulfobacteriota</taxon>
        <taxon>Desulfovibrionia</taxon>
        <taxon>Desulfovibrionales</taxon>
        <taxon>Desulfovibrionaceae</taxon>
        <taxon>Desulfovibrio</taxon>
        <taxon>environmental samples</taxon>
    </lineage>
</organism>
<dbReference type="EMBL" id="FMJC01000001">
    <property type="protein sequence ID" value="SCM71062.1"/>
    <property type="molecule type" value="Genomic_DNA"/>
</dbReference>
<dbReference type="Gene3D" id="3.10.270.10">
    <property type="entry name" value="Urate Oxidase"/>
    <property type="match status" value="1"/>
</dbReference>
<gene>
    <name evidence="3" type="primary">folE</name>
    <name evidence="2" type="synonym">folE2</name>
    <name evidence="3" type="ORF">KL86DES1_10839</name>
</gene>
<evidence type="ECO:0000256" key="1">
    <source>
        <dbReference type="ARBA" id="ARBA00022801"/>
    </source>
</evidence>
<reference evidence="3" key="1">
    <citation type="submission" date="2016-08" db="EMBL/GenBank/DDBJ databases">
        <authorList>
            <person name="Seilhamer J.J."/>
        </authorList>
    </citation>
    <scope>NUCLEOTIDE SEQUENCE</scope>
    <source>
        <strain evidence="3">86-1</strain>
    </source>
</reference>
<dbReference type="PANTHER" id="PTHR36445">
    <property type="entry name" value="GTP CYCLOHYDROLASE MPTA"/>
    <property type="match status" value="1"/>
</dbReference>
<comment type="catalytic activity">
    <reaction evidence="2">
        <text>GTP + H2O = 7,8-dihydroneopterin 3'-triphosphate + formate + H(+)</text>
        <dbReference type="Rhea" id="RHEA:17473"/>
        <dbReference type="ChEBI" id="CHEBI:15377"/>
        <dbReference type="ChEBI" id="CHEBI:15378"/>
        <dbReference type="ChEBI" id="CHEBI:15740"/>
        <dbReference type="ChEBI" id="CHEBI:37565"/>
        <dbReference type="ChEBI" id="CHEBI:58462"/>
        <dbReference type="EC" id="3.5.4.16"/>
    </reaction>
</comment>
<dbReference type="HAMAP" id="MF_01527_B">
    <property type="entry name" value="GTP_cyclohydrol_B"/>
    <property type="match status" value="1"/>
</dbReference>
<dbReference type="AlphaFoldDB" id="A0A212L0K7"/>
<evidence type="ECO:0000313" key="3">
    <source>
        <dbReference type="EMBL" id="SCM71062.1"/>
    </source>
</evidence>
<dbReference type="EC" id="3.5.4.16" evidence="2"/>
<accession>A0A212L0K7</accession>